<dbReference type="InterPro" id="IPR029058">
    <property type="entry name" value="AB_hydrolase_fold"/>
</dbReference>
<dbReference type="Proteomes" id="UP000886653">
    <property type="component" value="Unassembled WGS sequence"/>
</dbReference>
<dbReference type="Pfam" id="PF00561">
    <property type="entry name" value="Abhydrolase_1"/>
    <property type="match status" value="1"/>
</dbReference>
<protein>
    <recommendedName>
        <fullName evidence="2">AB hydrolase-1 domain-containing protein</fullName>
    </recommendedName>
</protein>
<feature type="region of interest" description="Disordered" evidence="1">
    <location>
        <begin position="376"/>
        <end position="396"/>
    </location>
</feature>
<evidence type="ECO:0000313" key="3">
    <source>
        <dbReference type="EMBL" id="KAG0140553.1"/>
    </source>
</evidence>
<keyword evidence="4" id="KW-1185">Reference proteome</keyword>
<feature type="domain" description="AB hydrolase-1" evidence="2">
    <location>
        <begin position="65"/>
        <end position="150"/>
    </location>
</feature>
<accession>A0A9P6NAQ2</accession>
<organism evidence="3 4">
    <name type="scientific">Cronartium quercuum f. sp. fusiforme G11</name>
    <dbReference type="NCBI Taxonomy" id="708437"/>
    <lineage>
        <taxon>Eukaryota</taxon>
        <taxon>Fungi</taxon>
        <taxon>Dikarya</taxon>
        <taxon>Basidiomycota</taxon>
        <taxon>Pucciniomycotina</taxon>
        <taxon>Pucciniomycetes</taxon>
        <taxon>Pucciniales</taxon>
        <taxon>Coleosporiaceae</taxon>
        <taxon>Cronartium</taxon>
    </lineage>
</organism>
<dbReference type="SUPFAM" id="SSF53474">
    <property type="entry name" value="alpha/beta-Hydrolases"/>
    <property type="match status" value="1"/>
</dbReference>
<evidence type="ECO:0000259" key="2">
    <source>
        <dbReference type="Pfam" id="PF00561"/>
    </source>
</evidence>
<evidence type="ECO:0000256" key="1">
    <source>
        <dbReference type="SAM" id="MobiDB-lite"/>
    </source>
</evidence>
<dbReference type="AlphaFoldDB" id="A0A9P6NAQ2"/>
<dbReference type="OrthoDB" id="19657at2759"/>
<reference evidence="3" key="1">
    <citation type="submission" date="2013-11" db="EMBL/GenBank/DDBJ databases">
        <title>Genome sequence of the fusiform rust pathogen reveals effectors for host alternation and coevolution with pine.</title>
        <authorList>
            <consortium name="DOE Joint Genome Institute"/>
            <person name="Smith K."/>
            <person name="Pendleton A."/>
            <person name="Kubisiak T."/>
            <person name="Anderson C."/>
            <person name="Salamov A."/>
            <person name="Aerts A."/>
            <person name="Riley R."/>
            <person name="Clum A."/>
            <person name="Lindquist E."/>
            <person name="Ence D."/>
            <person name="Campbell M."/>
            <person name="Kronenberg Z."/>
            <person name="Feau N."/>
            <person name="Dhillon B."/>
            <person name="Hamelin R."/>
            <person name="Burleigh J."/>
            <person name="Smith J."/>
            <person name="Yandell M."/>
            <person name="Nelson C."/>
            <person name="Grigoriev I."/>
            <person name="Davis J."/>
        </authorList>
    </citation>
    <scope>NUCLEOTIDE SEQUENCE</scope>
    <source>
        <strain evidence="3">G11</strain>
    </source>
</reference>
<name>A0A9P6NAQ2_9BASI</name>
<dbReference type="EMBL" id="MU167435">
    <property type="protein sequence ID" value="KAG0140553.1"/>
    <property type="molecule type" value="Genomic_DNA"/>
</dbReference>
<proteinExistence type="predicted"/>
<evidence type="ECO:0000313" key="4">
    <source>
        <dbReference type="Proteomes" id="UP000886653"/>
    </source>
</evidence>
<sequence length="396" mass="44106">MPLLTLSSNVSLNYEINFQDPLTKERKETDSPADCPVSKPWLLVLHPIWLDLTWDRPITTDQDYLERFNIIAFDQRAHGRTQSVISVCNDLNTLAADMAFAIQKLTLPPVNVLASNSWASDIAIRLAAVFPEKVHSLFLCGLAPDKYTDSVNGAIRECFACLTTPETAEDWDEVRIGALHYFFFGGVPLDGGLMSVIDEWTGPMLRRYPPSKALDCGAVGLTEMSRKPDTKALKESVVAPVMILHGKDSSVFTAGEAVERFSGYSNVGEGSKLKLVDDAPLLLVPMHLDVIKEEFFEWIQPKLKRQAQSPQSLVPSQSNFQDNLLTLARIFDNPEIAQRDPFTSDSFHTVRSSEEPGLKALLDMLESRQSQSFSLYGGGAPESWTDASLEEKLPWR</sequence>
<dbReference type="InterPro" id="IPR000073">
    <property type="entry name" value="AB_hydrolase_1"/>
</dbReference>
<dbReference type="Gene3D" id="3.40.50.1820">
    <property type="entry name" value="alpha/beta hydrolase"/>
    <property type="match status" value="1"/>
</dbReference>
<comment type="caution">
    <text evidence="3">The sequence shown here is derived from an EMBL/GenBank/DDBJ whole genome shotgun (WGS) entry which is preliminary data.</text>
</comment>
<gene>
    <name evidence="3" type="ORF">CROQUDRAFT_53072</name>
</gene>